<feature type="compositionally biased region" description="Low complexity" evidence="3">
    <location>
        <begin position="418"/>
        <end position="432"/>
    </location>
</feature>
<dbReference type="PANTHER" id="PTHR46093:SF18">
    <property type="entry name" value="FIBRONECTIN TYPE-III DOMAIN-CONTAINING PROTEIN"/>
    <property type="match status" value="1"/>
</dbReference>
<gene>
    <name evidence="4" type="ORF">BDEG_24780</name>
</gene>
<feature type="region of interest" description="Disordered" evidence="3">
    <location>
        <begin position="719"/>
        <end position="742"/>
    </location>
</feature>
<feature type="region of interest" description="Disordered" evidence="3">
    <location>
        <begin position="1"/>
        <end position="24"/>
    </location>
</feature>
<dbReference type="STRING" id="403673.A0A177WMV3"/>
<evidence type="ECO:0000256" key="3">
    <source>
        <dbReference type="SAM" id="MobiDB-lite"/>
    </source>
</evidence>
<feature type="compositionally biased region" description="Polar residues" evidence="3">
    <location>
        <begin position="433"/>
        <end position="445"/>
    </location>
</feature>
<proteinExistence type="predicted"/>
<dbReference type="SUPFAM" id="SSF117281">
    <property type="entry name" value="Kelch motif"/>
    <property type="match status" value="1"/>
</dbReference>
<accession>A0A177WMV3</accession>
<dbReference type="Proteomes" id="UP000077115">
    <property type="component" value="Unassembled WGS sequence"/>
</dbReference>
<keyword evidence="2" id="KW-0677">Repeat</keyword>
<reference evidence="4 5" key="2">
    <citation type="submission" date="2016-05" db="EMBL/GenBank/DDBJ databases">
        <title>Lineage-specific infection strategies underlie the spectrum of fungal disease in amphibians.</title>
        <authorList>
            <person name="Cuomo C.A."/>
            <person name="Farrer R.A."/>
            <person name="James T."/>
            <person name="Longcore J."/>
            <person name="Birren B."/>
        </authorList>
    </citation>
    <scope>NUCLEOTIDE SEQUENCE [LARGE SCALE GENOMIC DNA]</scope>
    <source>
        <strain evidence="4 5">JEL423</strain>
    </source>
</reference>
<dbReference type="PANTHER" id="PTHR46093">
    <property type="entry name" value="ACYL-COA-BINDING DOMAIN-CONTAINING PROTEIN 5"/>
    <property type="match status" value="1"/>
</dbReference>
<evidence type="ECO:0000313" key="5">
    <source>
        <dbReference type="Proteomes" id="UP000077115"/>
    </source>
</evidence>
<dbReference type="OrthoDB" id="10251809at2759"/>
<organism evidence="4 5">
    <name type="scientific">Batrachochytrium dendrobatidis (strain JEL423)</name>
    <dbReference type="NCBI Taxonomy" id="403673"/>
    <lineage>
        <taxon>Eukaryota</taxon>
        <taxon>Fungi</taxon>
        <taxon>Fungi incertae sedis</taxon>
        <taxon>Chytridiomycota</taxon>
        <taxon>Chytridiomycota incertae sedis</taxon>
        <taxon>Chytridiomycetes</taxon>
        <taxon>Rhizophydiales</taxon>
        <taxon>Rhizophydiales incertae sedis</taxon>
        <taxon>Batrachochytrium</taxon>
    </lineage>
</organism>
<feature type="compositionally biased region" description="Low complexity" evidence="3">
    <location>
        <begin position="719"/>
        <end position="730"/>
    </location>
</feature>
<feature type="region of interest" description="Disordered" evidence="3">
    <location>
        <begin position="529"/>
        <end position="549"/>
    </location>
</feature>
<evidence type="ECO:0000313" key="4">
    <source>
        <dbReference type="EMBL" id="OAJ41136.1"/>
    </source>
</evidence>
<sequence length="858" mass="92322">MHVHSNTPLTTPQSPPSSPVHRSQHHLVSMQFNGVPFRSTSLATGASPCALASGYASADTTNAVKETPATDGFVNKSLVTVDAENIYHAVIPSLISDSPISTVSNNSNTSSGLSAHRIQTDTFANTSEQSTISSKASIRSLGRWNLFSHNKHPKPSITTPQSSASKGFMNISNPSNAPISIPLAKDTMGISKQYTSTTHPSTSPEYPTLYSAKPSAAGIVQHTDYSATDFPQSHYKQTIPVQASSSTPNHYGFSEVLACDGNQPYHTAALQPNIQTSVSTSHTILSPFTVAASMTSASSMQSTRTTSAADSSRLKYLETTPMGVYNNIPFSDQHESVPHSLLVKPTQQPTSDPPIVLVQPQQRSPFSKLFKSKASSVTNAISGPTQYINSQQQSATHEPCALYPLMTALDLDPEECQESMSSISVNESTTSSPASKTLSRNTIARTRSRSSKAVDASPLPTPELPESPDRVASPVCLVPFIDIRPILSIPSLSIPRGSPMAMRWTKLQPFVVSPTPACSLTYSDASSTLTQGLHQPSPSVSTKSTHPLPTRSHTATLINDVMFVFGGCNDTECRDTIMSFDPSTMEWQVRSTFGKKPLARRAHSAASYKDFLIIFGGGDGPTYFDDVAILDTRTFQWIHPLIIGSTQGKGLHNEPVRPRTRRAHVSWVYNDCFYVYGGGDGARALTDVWRLSGLANLDVYSKEPILEWTIIPTIPAAVSNTVPTPNSSTSGKNESNTASKGVPTARGYHTATLFNRQLVIYGGSDARECFSDVWSLHMDTMHWTRHITRGSSMTVGGGNSSMSVARLAHSAIAVGPFLVVVGGHDGVKYSKDIRVLDVRSMFGMDDTVCAAQMDSACI</sequence>
<feature type="region of interest" description="Disordered" evidence="3">
    <location>
        <begin position="414"/>
        <end position="468"/>
    </location>
</feature>
<dbReference type="eggNOG" id="KOG0379">
    <property type="taxonomic scope" value="Eukaryota"/>
</dbReference>
<reference evidence="4 5" key="1">
    <citation type="submission" date="2006-10" db="EMBL/GenBank/DDBJ databases">
        <title>The Genome Sequence of Batrachochytrium dendrobatidis JEL423.</title>
        <authorList>
            <consortium name="The Broad Institute Genome Sequencing Platform"/>
            <person name="Birren B."/>
            <person name="Lander E."/>
            <person name="Galagan J."/>
            <person name="Cuomo C."/>
            <person name="Devon K."/>
            <person name="Jaffe D."/>
            <person name="Butler J."/>
            <person name="Alvarez P."/>
            <person name="Gnerre S."/>
            <person name="Grabherr M."/>
            <person name="Kleber M."/>
            <person name="Mauceli E."/>
            <person name="Brockman W."/>
            <person name="Young S."/>
            <person name="LaButti K."/>
            <person name="Sykes S."/>
            <person name="DeCaprio D."/>
            <person name="Crawford M."/>
            <person name="Koehrsen M."/>
            <person name="Engels R."/>
            <person name="Montgomery P."/>
            <person name="Pearson M."/>
            <person name="Howarth C."/>
            <person name="Larson L."/>
            <person name="White J."/>
            <person name="O'Leary S."/>
            <person name="Kodira C."/>
            <person name="Zeng Q."/>
            <person name="Yandava C."/>
            <person name="Alvarado L."/>
            <person name="Longcore J."/>
            <person name="James T."/>
        </authorList>
    </citation>
    <scope>NUCLEOTIDE SEQUENCE [LARGE SCALE GENOMIC DNA]</scope>
    <source>
        <strain evidence="4 5">JEL423</strain>
    </source>
</reference>
<dbReference type="InterPro" id="IPR015915">
    <property type="entry name" value="Kelch-typ_b-propeller"/>
</dbReference>
<protein>
    <submittedName>
        <fullName evidence="4">Uncharacterized protein</fullName>
    </submittedName>
</protein>
<dbReference type="Gene3D" id="2.120.10.80">
    <property type="entry name" value="Kelch-type beta propeller"/>
    <property type="match status" value="2"/>
</dbReference>
<name>A0A177WMV3_BATDL</name>
<dbReference type="VEuPathDB" id="FungiDB:BDEG_24780"/>
<evidence type="ECO:0000256" key="1">
    <source>
        <dbReference type="ARBA" id="ARBA00022441"/>
    </source>
</evidence>
<dbReference type="SUPFAM" id="SSF50965">
    <property type="entry name" value="Galactose oxidase, central domain"/>
    <property type="match status" value="1"/>
</dbReference>
<dbReference type="EMBL" id="DS022305">
    <property type="protein sequence ID" value="OAJ41136.1"/>
    <property type="molecule type" value="Genomic_DNA"/>
</dbReference>
<dbReference type="InterPro" id="IPR011043">
    <property type="entry name" value="Gal_Oxase/kelch_b-propeller"/>
</dbReference>
<keyword evidence="1" id="KW-0880">Kelch repeat</keyword>
<dbReference type="Pfam" id="PF24681">
    <property type="entry name" value="Kelch_KLHDC2_KLHL20_DRC7"/>
    <property type="match status" value="2"/>
</dbReference>
<evidence type="ECO:0000256" key="2">
    <source>
        <dbReference type="ARBA" id="ARBA00022737"/>
    </source>
</evidence>
<dbReference type="AlphaFoldDB" id="A0A177WMV3"/>